<evidence type="ECO:0000256" key="4">
    <source>
        <dbReference type="ARBA" id="ARBA00020910"/>
    </source>
</evidence>
<dbReference type="EMBL" id="PGGO01000024">
    <property type="protein sequence ID" value="PSH63445.1"/>
    <property type="molecule type" value="Genomic_DNA"/>
</dbReference>
<dbReference type="GO" id="GO:0003700">
    <property type="term" value="F:DNA-binding transcription factor activity"/>
    <property type="evidence" value="ECO:0007669"/>
    <property type="project" value="UniProtKB-UniRule"/>
</dbReference>
<gene>
    <name evidence="14" type="primary">fur</name>
    <name evidence="15" type="ORF">CU102_23720</name>
</gene>
<dbReference type="InterPro" id="IPR002481">
    <property type="entry name" value="FUR"/>
</dbReference>
<dbReference type="SUPFAM" id="SSF46785">
    <property type="entry name" value="Winged helix' DNA-binding domain"/>
    <property type="match status" value="1"/>
</dbReference>
<evidence type="ECO:0000256" key="1">
    <source>
        <dbReference type="ARBA" id="ARBA00004496"/>
    </source>
</evidence>
<name>A0A2P7BAE7_9HYPH</name>
<feature type="binding site" evidence="13">
    <location>
        <position position="110"/>
    </location>
    <ligand>
        <name>Fe cation</name>
        <dbReference type="ChEBI" id="CHEBI:24875"/>
    </ligand>
</feature>
<evidence type="ECO:0000256" key="6">
    <source>
        <dbReference type="ARBA" id="ARBA00022491"/>
    </source>
</evidence>
<keyword evidence="8 14" id="KW-0862">Zinc</keyword>
<keyword evidence="11 14" id="KW-0238">DNA-binding</keyword>
<dbReference type="GO" id="GO:1900376">
    <property type="term" value="P:regulation of secondary metabolite biosynthetic process"/>
    <property type="evidence" value="ECO:0007669"/>
    <property type="project" value="TreeGrafter"/>
</dbReference>
<dbReference type="InterPro" id="IPR043135">
    <property type="entry name" value="Fur_C"/>
</dbReference>
<keyword evidence="12 14" id="KW-0804">Transcription</keyword>
<dbReference type="CDD" id="cd07153">
    <property type="entry name" value="Fur_like"/>
    <property type="match status" value="1"/>
</dbReference>
<keyword evidence="7 13" id="KW-0479">Metal-binding</keyword>
<keyword evidence="10 14" id="KW-0805">Transcription regulation</keyword>
<sequence length="151" mass="17292">MQSKKDIATLCKENGLRLTGPRRVIMKVLSEATDHPDVVELHRRVNAIDRGIALATVYRTVNLLQEKGVLERHTFADGRARYEPAHQEHHDHLIDVETGDVIEFRSDEIERLQEEIARKHGFAIVSHKLEIYVKPLKAKVQLRGNRPPAKP</sequence>
<evidence type="ECO:0000256" key="3">
    <source>
        <dbReference type="ARBA" id="ARBA00011738"/>
    </source>
</evidence>
<feature type="binding site" evidence="13">
    <location>
        <position position="127"/>
    </location>
    <ligand>
        <name>Fe cation</name>
        <dbReference type="ChEBI" id="CHEBI:24875"/>
    </ligand>
</feature>
<comment type="subunit">
    <text evidence="3 14">Homodimer.</text>
</comment>
<dbReference type="Pfam" id="PF01475">
    <property type="entry name" value="FUR"/>
    <property type="match status" value="1"/>
</dbReference>
<evidence type="ECO:0000256" key="11">
    <source>
        <dbReference type="ARBA" id="ARBA00023125"/>
    </source>
</evidence>
<keyword evidence="9 13" id="KW-0408">Iron</keyword>
<dbReference type="Gene3D" id="1.10.10.10">
    <property type="entry name" value="Winged helix-like DNA-binding domain superfamily/Winged helix DNA-binding domain"/>
    <property type="match status" value="1"/>
</dbReference>
<evidence type="ECO:0000256" key="13">
    <source>
        <dbReference type="PIRSR" id="PIRSR602481-2"/>
    </source>
</evidence>
<dbReference type="Proteomes" id="UP000241444">
    <property type="component" value="Unassembled WGS sequence"/>
</dbReference>
<feature type="binding site" evidence="13">
    <location>
        <position position="91"/>
    </location>
    <ligand>
        <name>Fe cation</name>
        <dbReference type="ChEBI" id="CHEBI:24875"/>
    </ligand>
</feature>
<evidence type="ECO:0000256" key="14">
    <source>
        <dbReference type="RuleBase" id="RU364037"/>
    </source>
</evidence>
<comment type="caution">
    <text evidence="15">The sequence shown here is derived from an EMBL/GenBank/DDBJ whole genome shotgun (WGS) entry which is preliminary data.</text>
</comment>
<dbReference type="PANTHER" id="PTHR33202">
    <property type="entry name" value="ZINC UPTAKE REGULATION PROTEIN"/>
    <property type="match status" value="1"/>
</dbReference>
<dbReference type="InterPro" id="IPR036388">
    <property type="entry name" value="WH-like_DNA-bd_sf"/>
</dbReference>
<dbReference type="OrthoDB" id="8659436at2"/>
<evidence type="ECO:0000256" key="7">
    <source>
        <dbReference type="ARBA" id="ARBA00022723"/>
    </source>
</evidence>
<keyword evidence="5 14" id="KW-0963">Cytoplasm</keyword>
<evidence type="ECO:0000256" key="9">
    <source>
        <dbReference type="ARBA" id="ARBA00023004"/>
    </source>
</evidence>
<dbReference type="GO" id="GO:0000976">
    <property type="term" value="F:transcription cis-regulatory region binding"/>
    <property type="evidence" value="ECO:0007669"/>
    <property type="project" value="TreeGrafter"/>
</dbReference>
<comment type="similarity">
    <text evidence="2 14">Belongs to the Fur family.</text>
</comment>
<keyword evidence="6 14" id="KW-0678">Repressor</keyword>
<proteinExistence type="inferred from homology"/>
<dbReference type="RefSeq" id="WP_106713553.1">
    <property type="nucleotide sequence ID" value="NZ_PGGO01000024.1"/>
</dbReference>
<evidence type="ECO:0000256" key="12">
    <source>
        <dbReference type="ARBA" id="ARBA00023163"/>
    </source>
</evidence>
<evidence type="ECO:0000313" key="15">
    <source>
        <dbReference type="EMBL" id="PSH63445.1"/>
    </source>
</evidence>
<dbReference type="Gene3D" id="3.30.1490.190">
    <property type="match status" value="1"/>
</dbReference>
<evidence type="ECO:0000313" key="16">
    <source>
        <dbReference type="Proteomes" id="UP000241444"/>
    </source>
</evidence>
<comment type="cofactor">
    <cofactor evidence="13">
        <name>Mn(2+)</name>
        <dbReference type="ChEBI" id="CHEBI:29035"/>
    </cofactor>
    <cofactor evidence="13">
        <name>Fe(2+)</name>
        <dbReference type="ChEBI" id="CHEBI:29033"/>
    </cofactor>
    <text evidence="13">Binds 1 Mn(2+) or Fe(2+) ion per subunit.</text>
</comment>
<dbReference type="GO" id="GO:0005829">
    <property type="term" value="C:cytosol"/>
    <property type="evidence" value="ECO:0007669"/>
    <property type="project" value="TreeGrafter"/>
</dbReference>
<keyword evidence="16" id="KW-1185">Reference proteome</keyword>
<dbReference type="FunFam" id="3.30.1490.190:FF:000001">
    <property type="entry name" value="Ferric uptake regulation protein"/>
    <property type="match status" value="1"/>
</dbReference>
<evidence type="ECO:0000256" key="10">
    <source>
        <dbReference type="ARBA" id="ARBA00023015"/>
    </source>
</evidence>
<accession>A0A2P7BAE7</accession>
<evidence type="ECO:0000256" key="5">
    <source>
        <dbReference type="ARBA" id="ARBA00022490"/>
    </source>
</evidence>
<protein>
    <recommendedName>
        <fullName evidence="4 14">Ferric uptake regulation protein</fullName>
    </recommendedName>
</protein>
<dbReference type="GO" id="GO:0045892">
    <property type="term" value="P:negative regulation of DNA-templated transcription"/>
    <property type="evidence" value="ECO:0007669"/>
    <property type="project" value="TreeGrafter"/>
</dbReference>
<dbReference type="GO" id="GO:0008270">
    <property type="term" value="F:zinc ion binding"/>
    <property type="evidence" value="ECO:0007669"/>
    <property type="project" value="TreeGrafter"/>
</dbReference>
<dbReference type="InterPro" id="IPR036390">
    <property type="entry name" value="WH_DNA-bd_sf"/>
</dbReference>
<dbReference type="AlphaFoldDB" id="A0A2P7BAE7"/>
<reference evidence="16" key="1">
    <citation type="submission" date="2017-11" db="EMBL/GenBank/DDBJ databases">
        <authorList>
            <person name="Kuznetsova I."/>
            <person name="Sazanova A."/>
            <person name="Chirak E."/>
            <person name="Safronova V."/>
            <person name="Willems A."/>
        </authorList>
    </citation>
    <scope>NUCLEOTIDE SEQUENCE [LARGE SCALE GENOMIC DNA]</scope>
    <source>
        <strain evidence="16">STM 196</strain>
    </source>
</reference>
<dbReference type="PANTHER" id="PTHR33202:SF2">
    <property type="entry name" value="FERRIC UPTAKE REGULATION PROTEIN"/>
    <property type="match status" value="1"/>
</dbReference>
<evidence type="ECO:0000256" key="8">
    <source>
        <dbReference type="ARBA" id="ARBA00022833"/>
    </source>
</evidence>
<feature type="binding site" evidence="13">
    <location>
        <position position="89"/>
    </location>
    <ligand>
        <name>Fe cation</name>
        <dbReference type="ChEBI" id="CHEBI:24875"/>
    </ligand>
</feature>
<comment type="subcellular location">
    <subcellularLocation>
        <location evidence="1 14">Cytoplasm</location>
    </subcellularLocation>
</comment>
<organism evidence="15 16">
    <name type="scientific">Phyllobacterium brassicacearum</name>
    <dbReference type="NCBI Taxonomy" id="314235"/>
    <lineage>
        <taxon>Bacteria</taxon>
        <taxon>Pseudomonadati</taxon>
        <taxon>Pseudomonadota</taxon>
        <taxon>Alphaproteobacteria</taxon>
        <taxon>Hyphomicrobiales</taxon>
        <taxon>Phyllobacteriaceae</taxon>
        <taxon>Phyllobacterium</taxon>
    </lineage>
</organism>
<evidence type="ECO:0000256" key="2">
    <source>
        <dbReference type="ARBA" id="ARBA00007957"/>
    </source>
</evidence>